<reference evidence="2" key="1">
    <citation type="submission" date="2021-02" db="EMBL/GenBank/DDBJ databases">
        <authorList>
            <person name="Steward A R."/>
        </authorList>
    </citation>
    <scope>NUCLEOTIDE SEQUENCE</scope>
</reference>
<gene>
    <name evidence="2" type="ORF">PMACD_LOCUS14589</name>
</gene>
<organism evidence="2 3">
    <name type="scientific">Pieris macdunnoughi</name>
    <dbReference type="NCBI Taxonomy" id="345717"/>
    <lineage>
        <taxon>Eukaryota</taxon>
        <taxon>Metazoa</taxon>
        <taxon>Ecdysozoa</taxon>
        <taxon>Arthropoda</taxon>
        <taxon>Hexapoda</taxon>
        <taxon>Insecta</taxon>
        <taxon>Pterygota</taxon>
        <taxon>Neoptera</taxon>
        <taxon>Endopterygota</taxon>
        <taxon>Lepidoptera</taxon>
        <taxon>Glossata</taxon>
        <taxon>Ditrysia</taxon>
        <taxon>Papilionoidea</taxon>
        <taxon>Pieridae</taxon>
        <taxon>Pierinae</taxon>
        <taxon>Pieris</taxon>
    </lineage>
</organism>
<name>A0A821XBP8_9NEOP</name>
<evidence type="ECO:0000313" key="3">
    <source>
        <dbReference type="Proteomes" id="UP000663880"/>
    </source>
</evidence>
<dbReference type="EMBL" id="CAJOBZ010000066">
    <property type="protein sequence ID" value="CAF4939396.1"/>
    <property type="molecule type" value="Genomic_DNA"/>
</dbReference>
<feature type="region of interest" description="Disordered" evidence="1">
    <location>
        <begin position="1298"/>
        <end position="1342"/>
    </location>
</feature>
<protein>
    <submittedName>
        <fullName evidence="2">Uncharacterized protein</fullName>
    </submittedName>
</protein>
<feature type="region of interest" description="Disordered" evidence="1">
    <location>
        <begin position="1225"/>
        <end position="1286"/>
    </location>
</feature>
<evidence type="ECO:0000256" key="1">
    <source>
        <dbReference type="SAM" id="MobiDB-lite"/>
    </source>
</evidence>
<comment type="caution">
    <text evidence="2">The sequence shown here is derived from an EMBL/GenBank/DDBJ whole genome shotgun (WGS) entry which is preliminary data.</text>
</comment>
<accession>A0A821XBP8</accession>
<sequence>MTEKICNDLVIKLKAHGSNKDFCNLAAAHEEYHTVLNKISSNEKSSFSLNVLCILCRNLEKVPSWRNSIDNKDFLKLCIDCVRHTRGVTGEPQVKTLAAIYHVHKYIVKQNVSSVPPELVLKLSIMPFEADILLKEYHKTYWSVLADRINYIEKLKPLRIPIVKLFPKLNEDLSKVIQIYTDQSDFCTNILPFIVKKLNVIYADVSLSNLNKTYQIIFDNIRSYDLSGLKDEHLDEIYTKVSECVYVITEISSKSDFKDSPLDEIVRTCLSLLGHRPDIFHCLQTFYLNSFMYILSRPKDAENVFRNMLVSCETTEKLGYKSIMVATYPYLNQLLRLCIEHYQRKKFELNENCLNLILFLMEKVKNCKQLIKCENCKIQTGFHDALRLSFLVKNIVNLNTKQKLLYSIIDEQYEILKTLRLLKCTNHEKYYAKLVSDTHNTAIQFYKSQQYDFAIRLFDFCIKNEFETQNKNLCRALYNKSICEADRKLYVNALKDAFLSMVFDNGQNLEKYMSLVLDIKGKAVNSDVENNDGIQLMSVIDACNEISEYKNLVPLLRKIKFSDLLKHEFSIYVKLWPSLVPITGVIRSLNNMILDKYEWTFSEDKPMLKNILYDVILKTPDVVRTIQEANFKEIVKKIIENMEYNKLPLNDKIVYIALLMMKSEHDLQDASDRFGWKQAEHTFDPSKSTVYKSILDEFNASKDSIRAVELLTTLKREIKNVSSNRLPHLLYLCEMTIFQLLHLERTTHALQLAHIGMRLANLVGDKVSFVRCAGVLLFHAGAERTEFNAIAMNAVKVCAVLLKDNQTADPALVFLCELGIYYARCKKLSIAAQLLRKAEKCVVDLIKIFPGVHLDLAIGKIMELGVMMSDVSLLSAVNIIQRHYLTAQPTEMTWLTRRRHQLQIRFYIQQASVTCASVCNRLKLWRRAKTAAGAALTPSGSAAHGRLFALLCDPCRPDDAKIKIDNRLKYILGLTREIKPQNEDAKKTPPKSFKYENIEVSLNCLTIGDKSPTSSYTSVPAFHMPGFLDHVQCACYACTVPACSILACLTTSLEASTFFRSKETQIARNYFEGASESFKLAEAKLKSIDNSMFEDYIADAVKTRYLEELRTMEVDFLIEYAFFELSKGRFDRTNELTAKICGICQNVDAYVKNEIANLMMATCNMSKPKRAQMKHLEVEFDNLKLTEVPKTPESRVMPKLQTPKIVINEELPKRLKPINKLLDFDKKEETPQKPKPKFKIPEPKISKPNLETITPRPSRSRPKIAVEESPQEFFTPKSPEEKFFTPLPRTYLRPKNLEAEFLTPSEPKRSLRKKTLLRATSPGKLEKEVTKSRRVKQPNFDD</sequence>
<dbReference type="OrthoDB" id="6776738at2759"/>
<keyword evidence="3" id="KW-1185">Reference proteome</keyword>
<proteinExistence type="predicted"/>
<dbReference type="Proteomes" id="UP000663880">
    <property type="component" value="Unassembled WGS sequence"/>
</dbReference>
<evidence type="ECO:0000313" key="2">
    <source>
        <dbReference type="EMBL" id="CAF4939396.1"/>
    </source>
</evidence>